<comment type="caution">
    <text evidence="2">The sequence shown here is derived from an EMBL/GenBank/DDBJ whole genome shotgun (WGS) entry which is preliminary data.</text>
</comment>
<feature type="compositionally biased region" description="Polar residues" evidence="1">
    <location>
        <begin position="566"/>
        <end position="580"/>
    </location>
</feature>
<feature type="region of interest" description="Disordered" evidence="1">
    <location>
        <begin position="227"/>
        <end position="249"/>
    </location>
</feature>
<feature type="compositionally biased region" description="Polar residues" evidence="1">
    <location>
        <begin position="705"/>
        <end position="727"/>
    </location>
</feature>
<feature type="compositionally biased region" description="Polar residues" evidence="1">
    <location>
        <begin position="604"/>
        <end position="633"/>
    </location>
</feature>
<accession>A0AAD3XY44</accession>
<dbReference type="Proteomes" id="UP001279734">
    <property type="component" value="Unassembled WGS sequence"/>
</dbReference>
<dbReference type="EMBL" id="BSYO01000024">
    <property type="protein sequence ID" value="GMH21898.1"/>
    <property type="molecule type" value="Genomic_DNA"/>
</dbReference>
<feature type="region of interest" description="Disordered" evidence="1">
    <location>
        <begin position="566"/>
        <end position="633"/>
    </location>
</feature>
<protein>
    <submittedName>
        <fullName evidence="2">Uncharacterized protein</fullName>
    </submittedName>
</protein>
<keyword evidence="3" id="KW-1185">Reference proteome</keyword>
<dbReference type="PANTHER" id="PTHR31267:SF2">
    <property type="entry name" value="EXPRESSED PROTEIN"/>
    <property type="match status" value="1"/>
</dbReference>
<feature type="region of interest" description="Disordered" evidence="1">
    <location>
        <begin position="1266"/>
        <end position="1312"/>
    </location>
</feature>
<gene>
    <name evidence="2" type="ORF">Nepgr_023741</name>
</gene>
<feature type="region of interest" description="Disordered" evidence="1">
    <location>
        <begin position="675"/>
        <end position="727"/>
    </location>
</feature>
<feature type="compositionally biased region" description="Polar residues" evidence="1">
    <location>
        <begin position="227"/>
        <end position="238"/>
    </location>
</feature>
<dbReference type="PANTHER" id="PTHR31267">
    <property type="entry name" value="DENTIN SIALOPHOSPHOPROTEIN-LIKE PROTEIN"/>
    <property type="match status" value="1"/>
</dbReference>
<feature type="compositionally biased region" description="Basic and acidic residues" evidence="1">
    <location>
        <begin position="1276"/>
        <end position="1296"/>
    </location>
</feature>
<organism evidence="2 3">
    <name type="scientific">Nepenthes gracilis</name>
    <name type="common">Slender pitcher plant</name>
    <dbReference type="NCBI Taxonomy" id="150966"/>
    <lineage>
        <taxon>Eukaryota</taxon>
        <taxon>Viridiplantae</taxon>
        <taxon>Streptophyta</taxon>
        <taxon>Embryophyta</taxon>
        <taxon>Tracheophyta</taxon>
        <taxon>Spermatophyta</taxon>
        <taxon>Magnoliopsida</taxon>
        <taxon>eudicotyledons</taxon>
        <taxon>Gunneridae</taxon>
        <taxon>Pentapetalae</taxon>
        <taxon>Caryophyllales</taxon>
        <taxon>Nepenthaceae</taxon>
        <taxon>Nepenthes</taxon>
    </lineage>
</organism>
<evidence type="ECO:0000256" key="1">
    <source>
        <dbReference type="SAM" id="MobiDB-lite"/>
    </source>
</evidence>
<evidence type="ECO:0000313" key="2">
    <source>
        <dbReference type="EMBL" id="GMH21898.1"/>
    </source>
</evidence>
<feature type="compositionally biased region" description="Polar residues" evidence="1">
    <location>
        <begin position="644"/>
        <end position="661"/>
    </location>
</feature>
<name>A0AAD3XY44_NEPGR</name>
<sequence>MLGSVASHRVEVLEVSAVAVKFVFAEGGNWTVFNSNPWGGNERQVAGAFHSKQFNAPQSDSEKAQDNQFSLDGLNFMQSNLRPEFAKSQSENQQLSLNGFMHASQVSRARQNEANVLGMVTESDLHNPMSRGLPVLEEHLRSGPQHSNITSVSFGMMEAPVNFDFLGSQQQMNSQQPGILHSLPRQQSGTDDVHLWQQQAMLKQMQDLHRRQQLQQLEAIQRNSVNQTPTLPNQTAGNHSPAFLNDTTLNNGPNYPWPLQVMAGNTKWLQHGVSAGEQGYSNGVIMPEQGQALRLMGLIPQQASQSLYGVPVSSTRSVNPFLQGHIDKPGMHQVSVHNSPLSGNQHAFFPEQISMREGTTVPRLALENKISLEHGSGHDSANLFNVENLNQLQHRTVNLPELGGRQDVARSLELLPEKTEKQVASAQDAVALDPTEEKILFGSDDNIWEAFGGSVTTGSGSYSHLDGALPSVQSGSWSALMQSAVAESSSGDLGMQGEWNGVGVRKSGSLMENLQPSMFHDSEKQQAAWIDGLQPASLSSRPLPNDANLGSNFHTAAEFQGSFLNQPRESLQNTSSQQSSEEGRKRLDCSQPQMPEGSQVPEISYSSAEFDSRGVSGSWSHQPSISLHGRQTYNRPSSFNLVESVPQNRSAASKNQGTLNSKDCGRGVSVNIAHGGTLSRPDSVPNLNFEMDSPKFNSKDETAVHISSNSKVNQEPTQKPSDNQLNFWRTVSSSVKSSTDDSRKYQQQLSKGPQVFDSSVSCADKGAIEMHELGTADRRENSSDSHSLNLSHHALLGCLRDNVWSGAGDTRNLTWGKQESSGQVGRKTPAPRDFLYHTMGELDMDVDPAYGIKHHMQSQAMNHSVSGVLRSHQGQSRFLHPISNSSLDSELQVHVPNIQGDVEVSYEVPSNGINPGYIHGASAYLDRSGGDSASDKPLPSSQNMLELLHKVDQSREQRSIGQFSSNKLSGMREAEGSYGTIVLSPKQSSASQSFGLQLAPPSQGHPIPNFMMASQTSLQNISSPNSSNFASDTEDRAHEWLAPADSVQSLPALHETCQGESRNNKSGIPGQVDANSLQYNVPGNFSAPFAPESLYQRSLPQNEHINDEDGKMITNQPRHLLFEGVSCGKHIDDSRDQAHSAPVLVSSAAGSILHNNLASQREISQLKSMDQSDRRVSMQQMLLMDVSPTQPPVVHSVPKMANLSTVGPNVLANFTTPQQMLAAQSHNMSDLLKSRFPTNQYLEASSCIQHKQADQDALRKGGAINAQGVASGGKQPVKEVDPDPKTSTESRGKESIVVHSSVDSLSKSGATPKDIEAFGRSLKPNNDVHDDYSLPHQMQGMKSVEVDHGDQHLKRFVGANNFSDTQLMAVKAGEMFSGALVSSGDAKMLSISVEPEPVIDQEKSASSQLLCGNVDGQDVLTFLHGDSEKHSGSDVTPIVEHPHVSPQTLKNGQLLPMHDACRTEIVTSMEQQYVTCKFSKNLVRDHSVGLTNPVFDNDQMANAWHTITSVLSDQFHSPLPLAPGVMTSVTPKKRKSASADLLPWHKEVELGSKRFQTISSAEAEWAQAANHVIEKDEDENDVNEDVLSVNRSKRRLILTTQLMQQVLRPPPAVVLSLDASLNYEIVAYFVARLGLGDACSLICRLESKLRLNSGNLLSEKLKKSGRIRDQYFLKFVEDFICRASTLENDLLRLDKRASMMDLRLECQDLERFSVINRFAKFHGRGQANEAETSLSFRTTATAQQTCPQRYVTAHQMPQNLPDGVQCLSL</sequence>
<proteinExistence type="predicted"/>
<evidence type="ECO:0000313" key="3">
    <source>
        <dbReference type="Proteomes" id="UP001279734"/>
    </source>
</evidence>
<feature type="region of interest" description="Disordered" evidence="1">
    <location>
        <begin position="644"/>
        <end position="663"/>
    </location>
</feature>
<reference evidence="2" key="1">
    <citation type="submission" date="2023-05" db="EMBL/GenBank/DDBJ databases">
        <title>Nepenthes gracilis genome sequencing.</title>
        <authorList>
            <person name="Fukushima K."/>
        </authorList>
    </citation>
    <scope>NUCLEOTIDE SEQUENCE</scope>
    <source>
        <strain evidence="2">SING2019-196</strain>
    </source>
</reference>